<dbReference type="EMBL" id="JARQWQ010000035">
    <property type="protein sequence ID" value="KAK2560855.1"/>
    <property type="molecule type" value="Genomic_DNA"/>
</dbReference>
<comment type="subcellular location">
    <subcellularLocation>
        <location evidence="1">Endoplasmic reticulum membrane</location>
        <topology evidence="1">Single-pass membrane protein</topology>
    </subcellularLocation>
</comment>
<sequence length="755" mass="85963">MERRQRRRLPVADKILEMRYEFVAYRLGRIKKQLSNMAADKNTLALFLRFSVISILSLVSASVNNSFTVLKKEGSWLVEFYAPWCGYCKKLEPVWAEVGRTLHGSDIQVAKLDATRFSGVSRDFGVRGFPTIKFVKGKRVITYEGDRTVQDILQFAEKADRAAVTELQTAAQVERVRREKSVCFILVTSGDNSELSTKLKADPVEKDQFYSNLPLLPKSTLPDDKVLILGDFNARTSEEVFGYTKKKNKDWFDESDMEIQLVTTSREELPTKVELDKPPTLEEAIKAINELKPCKEAGFNIGLCPGTNSLQHLLQHDAQAGHCRPGWRGGGVRQYCHGSLFNLWRLQAHTKTQERLMWDLLFTDDAALVTHTERALQCITTLFADAALQHQGQPQEDRGSSPAHSTGSLPSAPVAIVETELKSVQQFTYPCCIISSDARIDKEVDNRLAKANGAFSRLYKRVWHNKNRKNKTKILVYRVVVLTILLYSSKDIYLQVAERRVIQSHFYHIDQQALPEVVQVKAPTILVSKDDFFFTFQAAGDVTEQNVSEWVNSERFEAFVHVSRSNFNDIAETGKVMMLAIFSEQKSKKKVNERVSKVMKSVAINQREKFHNSLTAPFLMAYNSTDQVYYLKQYSELREEFTEDNLVSFLDDVLGGHAQGYGGDSYFQRLYRGIWDLWRTIFDIWTTQPIAALLMFGFPLLVFSFIIYMLCIADPGPEEEDMDETELGDDEASEGEQEEAKEVEEADHGAKPKND</sequence>
<dbReference type="PROSITE" id="PS51352">
    <property type="entry name" value="THIOREDOXIN_2"/>
    <property type="match status" value="1"/>
</dbReference>
<evidence type="ECO:0000256" key="3">
    <source>
        <dbReference type="ARBA" id="ARBA00022989"/>
    </source>
</evidence>
<gene>
    <name evidence="9" type="ORF">P5673_016667</name>
</gene>
<organism evidence="9 10">
    <name type="scientific">Acropora cervicornis</name>
    <name type="common">Staghorn coral</name>
    <dbReference type="NCBI Taxonomy" id="6130"/>
    <lineage>
        <taxon>Eukaryota</taxon>
        <taxon>Metazoa</taxon>
        <taxon>Cnidaria</taxon>
        <taxon>Anthozoa</taxon>
        <taxon>Hexacorallia</taxon>
        <taxon>Scleractinia</taxon>
        <taxon>Astrocoeniina</taxon>
        <taxon>Acroporidae</taxon>
        <taxon>Acropora</taxon>
    </lineage>
</organism>
<evidence type="ECO:0000256" key="1">
    <source>
        <dbReference type="ARBA" id="ARBA00004389"/>
    </source>
</evidence>
<keyword evidence="10" id="KW-1185">Reference proteome</keyword>
<reference evidence="9" key="1">
    <citation type="journal article" date="2023" name="G3 (Bethesda)">
        <title>Whole genome assembly and annotation of the endangered Caribbean coral Acropora cervicornis.</title>
        <authorList>
            <person name="Selwyn J.D."/>
            <person name="Vollmer S.V."/>
        </authorList>
    </citation>
    <scope>NUCLEOTIDE SEQUENCE</scope>
    <source>
        <strain evidence="9">K2</strain>
    </source>
</reference>
<dbReference type="InterPro" id="IPR013766">
    <property type="entry name" value="Thioredoxin_domain"/>
</dbReference>
<evidence type="ECO:0000313" key="9">
    <source>
        <dbReference type="EMBL" id="KAK2560855.1"/>
    </source>
</evidence>
<evidence type="ECO:0000256" key="4">
    <source>
        <dbReference type="ARBA" id="ARBA00023136"/>
    </source>
</evidence>
<dbReference type="Gene3D" id="3.40.30.10">
    <property type="entry name" value="Glutaredoxin"/>
    <property type="match status" value="1"/>
</dbReference>
<accession>A0AAD9V4X4</accession>
<dbReference type="GO" id="GO:0005789">
    <property type="term" value="C:endoplasmic reticulum membrane"/>
    <property type="evidence" value="ECO:0007669"/>
    <property type="project" value="UniProtKB-SubCell"/>
</dbReference>
<dbReference type="PANTHER" id="PTHR46426:SF1">
    <property type="entry name" value="PROTEIN DISULFIDE-ISOMERASE TMX3"/>
    <property type="match status" value="1"/>
</dbReference>
<feature type="region of interest" description="Disordered" evidence="6">
    <location>
        <begin position="390"/>
        <end position="410"/>
    </location>
</feature>
<dbReference type="InterPro" id="IPR017937">
    <property type="entry name" value="Thioredoxin_CS"/>
</dbReference>
<dbReference type="PRINTS" id="PR00421">
    <property type="entry name" value="THIOREDOXIN"/>
</dbReference>
<protein>
    <submittedName>
        <fullName evidence="9">Protein disulfide-isomerase TMX3</fullName>
    </submittedName>
</protein>
<feature type="compositionally biased region" description="Acidic residues" evidence="6">
    <location>
        <begin position="717"/>
        <end position="745"/>
    </location>
</feature>
<keyword evidence="2 7" id="KW-0812">Transmembrane</keyword>
<evidence type="ECO:0000256" key="7">
    <source>
        <dbReference type="SAM" id="Phobius"/>
    </source>
</evidence>
<feature type="transmembrane region" description="Helical" evidence="7">
    <location>
        <begin position="690"/>
        <end position="712"/>
    </location>
</feature>
<dbReference type="Pfam" id="PF13848">
    <property type="entry name" value="Thioredoxin_6"/>
    <property type="match status" value="1"/>
</dbReference>
<comment type="caution">
    <text evidence="9">The sequence shown here is derived from an EMBL/GenBank/DDBJ whole genome shotgun (WGS) entry which is preliminary data.</text>
</comment>
<dbReference type="Proteomes" id="UP001249851">
    <property type="component" value="Unassembled WGS sequence"/>
</dbReference>
<keyword evidence="4 7" id="KW-0472">Membrane</keyword>
<evidence type="ECO:0000259" key="8">
    <source>
        <dbReference type="PROSITE" id="PS51352"/>
    </source>
</evidence>
<feature type="region of interest" description="Disordered" evidence="6">
    <location>
        <begin position="717"/>
        <end position="755"/>
    </location>
</feature>
<dbReference type="PROSITE" id="PS00194">
    <property type="entry name" value="THIOREDOXIN_1"/>
    <property type="match status" value="1"/>
</dbReference>
<feature type="compositionally biased region" description="Basic and acidic residues" evidence="6">
    <location>
        <begin position="746"/>
        <end position="755"/>
    </location>
</feature>
<dbReference type="InterPro" id="IPR052250">
    <property type="entry name" value="PDI_TMX3"/>
</dbReference>
<proteinExistence type="predicted"/>
<evidence type="ECO:0000256" key="6">
    <source>
        <dbReference type="SAM" id="MobiDB-lite"/>
    </source>
</evidence>
<dbReference type="Pfam" id="PF00085">
    <property type="entry name" value="Thioredoxin"/>
    <property type="match status" value="1"/>
</dbReference>
<dbReference type="PANTHER" id="PTHR46426">
    <property type="entry name" value="PROTEIN DISULFIDE-ISOMERASE TMX3"/>
    <property type="match status" value="1"/>
</dbReference>
<evidence type="ECO:0000256" key="2">
    <source>
        <dbReference type="ARBA" id="ARBA00022692"/>
    </source>
</evidence>
<name>A0AAD9V4X4_ACRCE</name>
<dbReference type="AlphaFoldDB" id="A0AAD9V4X4"/>
<comment type="function">
    <text evidence="5">Probable disulfide isomerase, which participates in the folding of proteins containing disulfide bonds. May act as a dithiol oxidase. Acts as a regulator of endoplasmic reticulum-mitochondria contact sites via its ability to regulate redox signals.</text>
</comment>
<reference evidence="9" key="2">
    <citation type="journal article" date="2023" name="Science">
        <title>Genomic signatures of disease resistance in endangered staghorn corals.</title>
        <authorList>
            <person name="Vollmer S.V."/>
            <person name="Selwyn J.D."/>
            <person name="Despard B.A."/>
            <person name="Roesel C.L."/>
        </authorList>
    </citation>
    <scope>NUCLEOTIDE SEQUENCE</scope>
    <source>
        <strain evidence="9">K2</strain>
    </source>
</reference>
<keyword evidence="3 7" id="KW-1133">Transmembrane helix</keyword>
<evidence type="ECO:0000256" key="5">
    <source>
        <dbReference type="ARBA" id="ARBA00045246"/>
    </source>
</evidence>
<dbReference type="InterPro" id="IPR036249">
    <property type="entry name" value="Thioredoxin-like_sf"/>
</dbReference>
<evidence type="ECO:0000313" key="10">
    <source>
        <dbReference type="Proteomes" id="UP001249851"/>
    </source>
</evidence>
<dbReference type="SUPFAM" id="SSF52833">
    <property type="entry name" value="Thioredoxin-like"/>
    <property type="match status" value="1"/>
</dbReference>
<feature type="domain" description="Thioredoxin" evidence="8">
    <location>
        <begin position="9"/>
        <end position="161"/>
    </location>
</feature>